<feature type="transmembrane region" description="Helical" evidence="1">
    <location>
        <begin position="205"/>
        <end position="227"/>
    </location>
</feature>
<dbReference type="InterPro" id="IPR025403">
    <property type="entry name" value="TgpA-like_C"/>
</dbReference>
<sequence length="535" mass="59889">MRLIDASVAIRPRTPWEALDLGILLAQKHRTLLMLSWAIVTLPLFTLLTVLLWDYPSLAILVFWWLKPAYERLPLLILSQALFGSAPSLKQALKHFPSVLKPQLIASLTWRRFSLSRAFFQPVQQLEGLDGLPRAHRLAVLGQNNVMIARWLTAAGSAIELTFWLGLMALFYAMIPPQIEADWSWRSLLDVEGEWNWLEHLTNGFYALVLVVWGPVYVSCGFALYLNRRTTLEAWDIELGFRKLRQRVLGSALTILLSSFLTVALLPVPAMADLSEAEAVPAESGYSCPLPPLDNPQTDLDAAPPDSPRLLAQPLTSEASRGAAHSVLEHPPFKNPKVESGWRLAQTGHRAGSRATPDWIAQLVVSLLNVGKTLSAAFEVLLWSLLVLTSAWVIWRYRAWLATFVGRTPTRRARSTNAPQQLFGLQLRAETLPADVAAAAEKLWLTSPREALGLLYRALLSRLVTDYRLPLKTADTEGQILARIAELNQPSLNEFSSELTRHWQNLAYGHQTPPEQARHLLCEGWRKLFTPGVTA</sequence>
<dbReference type="Proteomes" id="UP000029719">
    <property type="component" value="Unassembled WGS sequence"/>
</dbReference>
<feature type="transmembrane region" description="Helical" evidence="1">
    <location>
        <begin position="248"/>
        <end position="268"/>
    </location>
</feature>
<keyword evidence="1" id="KW-0812">Transmembrane</keyword>
<evidence type="ECO:0000313" key="3">
    <source>
        <dbReference type="EMBL" id="KGF63341.1"/>
    </source>
</evidence>
<name>A0A9X0ECM5_9PSED</name>
<evidence type="ECO:0000256" key="1">
    <source>
        <dbReference type="SAM" id="Phobius"/>
    </source>
</evidence>
<dbReference type="RefSeq" id="WP_037014519.1">
    <property type="nucleotide sequence ID" value="NZ_JRMB01000002.1"/>
</dbReference>
<keyword evidence="1" id="KW-0472">Membrane</keyword>
<evidence type="ECO:0000259" key="2">
    <source>
        <dbReference type="Pfam" id="PF13559"/>
    </source>
</evidence>
<protein>
    <submittedName>
        <fullName evidence="3">Membrane protein</fullName>
    </submittedName>
</protein>
<feature type="transmembrane region" description="Helical" evidence="1">
    <location>
        <begin position="376"/>
        <end position="395"/>
    </location>
</feature>
<accession>A0A9X0ECM5</accession>
<dbReference type="EMBL" id="JRMB01000002">
    <property type="protein sequence ID" value="KGF63341.1"/>
    <property type="molecule type" value="Genomic_DNA"/>
</dbReference>
<proteinExistence type="predicted"/>
<feature type="transmembrane region" description="Helical" evidence="1">
    <location>
        <begin position="32"/>
        <end position="53"/>
    </location>
</feature>
<keyword evidence="1" id="KW-1133">Transmembrane helix</keyword>
<gene>
    <name evidence="3" type="ORF">LT42_15575</name>
</gene>
<evidence type="ECO:0000313" key="4">
    <source>
        <dbReference type="Proteomes" id="UP000029719"/>
    </source>
</evidence>
<dbReference type="Pfam" id="PF13559">
    <property type="entry name" value="DUF4129"/>
    <property type="match status" value="1"/>
</dbReference>
<organism evidence="3 4">
    <name type="scientific">Pseudomonas lutea</name>
    <dbReference type="NCBI Taxonomy" id="243924"/>
    <lineage>
        <taxon>Bacteria</taxon>
        <taxon>Pseudomonadati</taxon>
        <taxon>Pseudomonadota</taxon>
        <taxon>Gammaproteobacteria</taxon>
        <taxon>Pseudomonadales</taxon>
        <taxon>Pseudomonadaceae</taxon>
        <taxon>Pseudomonas</taxon>
    </lineage>
</organism>
<feature type="domain" description="Protein-glutamine gamma-glutamyltransferase-like C-terminal" evidence="2">
    <location>
        <begin position="455"/>
        <end position="526"/>
    </location>
</feature>
<comment type="caution">
    <text evidence="3">The sequence shown here is derived from an EMBL/GenBank/DDBJ whole genome shotgun (WGS) entry which is preliminary data.</text>
</comment>
<feature type="transmembrane region" description="Helical" evidence="1">
    <location>
        <begin position="151"/>
        <end position="175"/>
    </location>
</feature>
<dbReference type="AlphaFoldDB" id="A0A9X0ECM5"/>
<dbReference type="OrthoDB" id="183980at2"/>
<reference evidence="3 4" key="1">
    <citation type="submission" date="2014-09" db="EMBL/GenBank/DDBJ databases">
        <title>Genome sequence of Pseudomonas lutea strain DSM 17257T.</title>
        <authorList>
            <person name="Kwak Y."/>
            <person name="Shin J.-H."/>
        </authorList>
    </citation>
    <scope>NUCLEOTIDE SEQUENCE [LARGE SCALE GENOMIC DNA]</scope>
    <source>
        <strain evidence="3 4">DSM 17257</strain>
    </source>
</reference>